<sequence>MKFSAIIAGAGALFSSVAAASPIEARATSANVNPFSLTCTATQCSWTLNFVLIPENSSFACTYVTSGAMIPATIGTAIGPFTCTPADPNLRVRIQVLSGQYRVLISYAGSPTVNLDYFLPSSDFPGLNSYTGPSNFTAL</sequence>
<comment type="caution">
    <text evidence="2">The sequence shown here is derived from an EMBL/GenBank/DDBJ whole genome shotgun (WGS) entry which is preliminary data.</text>
</comment>
<keyword evidence="1" id="KW-0732">Signal</keyword>
<protein>
    <submittedName>
        <fullName evidence="2">Uncharacterized protein</fullName>
    </submittedName>
</protein>
<organism evidence="2 3">
    <name type="scientific">Chaetomidium leptoderma</name>
    <dbReference type="NCBI Taxonomy" id="669021"/>
    <lineage>
        <taxon>Eukaryota</taxon>
        <taxon>Fungi</taxon>
        <taxon>Dikarya</taxon>
        <taxon>Ascomycota</taxon>
        <taxon>Pezizomycotina</taxon>
        <taxon>Sordariomycetes</taxon>
        <taxon>Sordariomycetidae</taxon>
        <taxon>Sordariales</taxon>
        <taxon>Chaetomiaceae</taxon>
        <taxon>Chaetomidium</taxon>
    </lineage>
</organism>
<dbReference type="Proteomes" id="UP001302745">
    <property type="component" value="Unassembled WGS sequence"/>
</dbReference>
<evidence type="ECO:0000313" key="3">
    <source>
        <dbReference type="Proteomes" id="UP001302745"/>
    </source>
</evidence>
<dbReference type="EMBL" id="MU856874">
    <property type="protein sequence ID" value="KAK4156090.1"/>
    <property type="molecule type" value="Genomic_DNA"/>
</dbReference>
<accession>A0AAN6VTD0</accession>
<dbReference type="AlphaFoldDB" id="A0AAN6VTD0"/>
<feature type="chain" id="PRO_5043018027" evidence="1">
    <location>
        <begin position="20"/>
        <end position="139"/>
    </location>
</feature>
<proteinExistence type="predicted"/>
<reference evidence="2" key="1">
    <citation type="journal article" date="2023" name="Mol. Phylogenet. Evol.">
        <title>Genome-scale phylogeny and comparative genomics of the fungal order Sordariales.</title>
        <authorList>
            <person name="Hensen N."/>
            <person name="Bonometti L."/>
            <person name="Westerberg I."/>
            <person name="Brannstrom I.O."/>
            <person name="Guillou S."/>
            <person name="Cros-Aarteil S."/>
            <person name="Calhoun S."/>
            <person name="Haridas S."/>
            <person name="Kuo A."/>
            <person name="Mondo S."/>
            <person name="Pangilinan J."/>
            <person name="Riley R."/>
            <person name="LaButti K."/>
            <person name="Andreopoulos B."/>
            <person name="Lipzen A."/>
            <person name="Chen C."/>
            <person name="Yan M."/>
            <person name="Daum C."/>
            <person name="Ng V."/>
            <person name="Clum A."/>
            <person name="Steindorff A."/>
            <person name="Ohm R.A."/>
            <person name="Martin F."/>
            <person name="Silar P."/>
            <person name="Natvig D.O."/>
            <person name="Lalanne C."/>
            <person name="Gautier V."/>
            <person name="Ament-Velasquez S.L."/>
            <person name="Kruys A."/>
            <person name="Hutchinson M.I."/>
            <person name="Powell A.J."/>
            <person name="Barry K."/>
            <person name="Miller A.N."/>
            <person name="Grigoriev I.V."/>
            <person name="Debuchy R."/>
            <person name="Gladieux P."/>
            <person name="Hiltunen Thoren M."/>
            <person name="Johannesson H."/>
        </authorList>
    </citation>
    <scope>NUCLEOTIDE SEQUENCE</scope>
    <source>
        <strain evidence="2">CBS 538.74</strain>
    </source>
</reference>
<gene>
    <name evidence="2" type="ORF">C8A00DRAFT_31021</name>
</gene>
<name>A0AAN6VTD0_9PEZI</name>
<keyword evidence="3" id="KW-1185">Reference proteome</keyword>
<feature type="signal peptide" evidence="1">
    <location>
        <begin position="1"/>
        <end position="19"/>
    </location>
</feature>
<evidence type="ECO:0000313" key="2">
    <source>
        <dbReference type="EMBL" id="KAK4156090.1"/>
    </source>
</evidence>
<evidence type="ECO:0000256" key="1">
    <source>
        <dbReference type="SAM" id="SignalP"/>
    </source>
</evidence>
<reference evidence="2" key="2">
    <citation type="submission" date="2023-05" db="EMBL/GenBank/DDBJ databases">
        <authorList>
            <consortium name="Lawrence Berkeley National Laboratory"/>
            <person name="Steindorff A."/>
            <person name="Hensen N."/>
            <person name="Bonometti L."/>
            <person name="Westerberg I."/>
            <person name="Brannstrom I.O."/>
            <person name="Guillou S."/>
            <person name="Cros-Aarteil S."/>
            <person name="Calhoun S."/>
            <person name="Haridas S."/>
            <person name="Kuo A."/>
            <person name="Mondo S."/>
            <person name="Pangilinan J."/>
            <person name="Riley R."/>
            <person name="Labutti K."/>
            <person name="Andreopoulos B."/>
            <person name="Lipzen A."/>
            <person name="Chen C."/>
            <person name="Yanf M."/>
            <person name="Daum C."/>
            <person name="Ng V."/>
            <person name="Clum A."/>
            <person name="Ohm R."/>
            <person name="Martin F."/>
            <person name="Silar P."/>
            <person name="Natvig D."/>
            <person name="Lalanne C."/>
            <person name="Gautier V."/>
            <person name="Ament-Velasquez S.L."/>
            <person name="Kruys A."/>
            <person name="Hutchinson M.I."/>
            <person name="Powell A.J."/>
            <person name="Barry K."/>
            <person name="Miller A.N."/>
            <person name="Grigoriev I.V."/>
            <person name="Debuchy R."/>
            <person name="Gladieux P."/>
            <person name="Thoren M.H."/>
            <person name="Johannesson H."/>
        </authorList>
    </citation>
    <scope>NUCLEOTIDE SEQUENCE</scope>
    <source>
        <strain evidence="2">CBS 538.74</strain>
    </source>
</reference>